<comment type="caution">
    <text evidence="1">The sequence shown here is derived from an EMBL/GenBank/DDBJ whole genome shotgun (WGS) entry which is preliminary data.</text>
</comment>
<proteinExistence type="predicted"/>
<evidence type="ECO:0000313" key="1">
    <source>
        <dbReference type="EMBL" id="MCI40815.1"/>
    </source>
</evidence>
<accession>A0A392RYW8</accession>
<name>A0A392RYW8_9FABA</name>
<dbReference type="Proteomes" id="UP000265520">
    <property type="component" value="Unassembled WGS sequence"/>
</dbReference>
<reference evidence="1 2" key="1">
    <citation type="journal article" date="2018" name="Front. Plant Sci.">
        <title>Red Clover (Trifolium pratense) and Zigzag Clover (T. medium) - A Picture of Genomic Similarities and Differences.</title>
        <authorList>
            <person name="Dluhosova J."/>
            <person name="Istvanek J."/>
            <person name="Nedelnik J."/>
            <person name="Repkova J."/>
        </authorList>
    </citation>
    <scope>NUCLEOTIDE SEQUENCE [LARGE SCALE GENOMIC DNA]</scope>
    <source>
        <strain evidence="2">cv. 10/8</strain>
        <tissue evidence="1">Leaf</tissue>
    </source>
</reference>
<organism evidence="1 2">
    <name type="scientific">Trifolium medium</name>
    <dbReference type="NCBI Taxonomy" id="97028"/>
    <lineage>
        <taxon>Eukaryota</taxon>
        <taxon>Viridiplantae</taxon>
        <taxon>Streptophyta</taxon>
        <taxon>Embryophyta</taxon>
        <taxon>Tracheophyta</taxon>
        <taxon>Spermatophyta</taxon>
        <taxon>Magnoliopsida</taxon>
        <taxon>eudicotyledons</taxon>
        <taxon>Gunneridae</taxon>
        <taxon>Pentapetalae</taxon>
        <taxon>rosids</taxon>
        <taxon>fabids</taxon>
        <taxon>Fabales</taxon>
        <taxon>Fabaceae</taxon>
        <taxon>Papilionoideae</taxon>
        <taxon>50 kb inversion clade</taxon>
        <taxon>NPAAA clade</taxon>
        <taxon>Hologalegina</taxon>
        <taxon>IRL clade</taxon>
        <taxon>Trifolieae</taxon>
        <taxon>Trifolium</taxon>
    </lineage>
</organism>
<sequence length="64" mass="7314">MATQKPCQNYRKPRWSVKKFHIISNLNNTCSYISLQTCPASLSSNKSFLANPNGEVGRKKWKVI</sequence>
<keyword evidence="2" id="KW-1185">Reference proteome</keyword>
<feature type="non-terminal residue" evidence="1">
    <location>
        <position position="64"/>
    </location>
</feature>
<evidence type="ECO:0000313" key="2">
    <source>
        <dbReference type="Proteomes" id="UP000265520"/>
    </source>
</evidence>
<dbReference type="AlphaFoldDB" id="A0A392RYW8"/>
<dbReference type="EMBL" id="LXQA010284273">
    <property type="protein sequence ID" value="MCI40815.1"/>
    <property type="molecule type" value="Genomic_DNA"/>
</dbReference>
<protein>
    <submittedName>
        <fullName evidence="1">Uncharacterized protein</fullName>
    </submittedName>
</protein>